<feature type="coiled-coil region" evidence="1">
    <location>
        <begin position="69"/>
        <end position="96"/>
    </location>
</feature>
<evidence type="ECO:0000313" key="2">
    <source>
        <dbReference type="EMBL" id="GIN21359.1"/>
    </source>
</evidence>
<sequence length="121" mass="14685">MGSVRMKRIYDDPSPDDGFRVLVDRIWPRGMSKERARIDEWMKELAPSAELRKWFQHDPEKFPLFRKQYLSFLEENEECRKKLKELKERLKVENVTLLYSAKDERHNQAVVLREFILESSR</sequence>
<name>A0ABQ4K6K3_9BACI</name>
<dbReference type="InterPro" id="IPR052552">
    <property type="entry name" value="YeaO-like"/>
</dbReference>
<dbReference type="EMBL" id="BOQT01000008">
    <property type="protein sequence ID" value="GIN21359.1"/>
    <property type="molecule type" value="Genomic_DNA"/>
</dbReference>
<comment type="caution">
    <text evidence="2">The sequence shown here is derived from an EMBL/GenBank/DDBJ whole genome shotgun (WGS) entry which is preliminary data.</text>
</comment>
<evidence type="ECO:0000256" key="1">
    <source>
        <dbReference type="SAM" id="Coils"/>
    </source>
</evidence>
<dbReference type="RefSeq" id="WP_212963199.1">
    <property type="nucleotide sequence ID" value="NZ_BOQT01000008.1"/>
</dbReference>
<dbReference type="PANTHER" id="PTHR36849">
    <property type="entry name" value="CYTOPLASMIC PROTEIN-RELATED"/>
    <property type="match status" value="1"/>
</dbReference>
<dbReference type="PANTHER" id="PTHR36849:SF1">
    <property type="entry name" value="CYTOPLASMIC PROTEIN"/>
    <property type="match status" value="1"/>
</dbReference>
<keyword evidence="3" id="KW-1185">Reference proteome</keyword>
<proteinExistence type="predicted"/>
<evidence type="ECO:0008006" key="4">
    <source>
        <dbReference type="Google" id="ProtNLM"/>
    </source>
</evidence>
<evidence type="ECO:0000313" key="3">
    <source>
        <dbReference type="Proteomes" id="UP000680279"/>
    </source>
</evidence>
<accession>A0ABQ4K6K3</accession>
<protein>
    <recommendedName>
        <fullName evidence="4">DUF488 domain-containing protein</fullName>
    </recommendedName>
</protein>
<reference evidence="2 3" key="1">
    <citation type="submission" date="2021-03" db="EMBL/GenBank/DDBJ databases">
        <title>Antimicrobial resistance genes in bacteria isolated from Japanese honey, and their potential for conferring macrolide and lincosamide resistance in the American foulbrood pathogen Paenibacillus larvae.</title>
        <authorList>
            <person name="Okamoto M."/>
            <person name="Kumagai M."/>
            <person name="Kanamori H."/>
            <person name="Takamatsu D."/>
        </authorList>
    </citation>
    <scope>NUCLEOTIDE SEQUENCE [LARGE SCALE GENOMIC DNA]</scope>
    <source>
        <strain evidence="2 3">J1TS3</strain>
    </source>
</reference>
<gene>
    <name evidence="2" type="ORF">J1TS3_24930</name>
</gene>
<dbReference type="Proteomes" id="UP000680279">
    <property type="component" value="Unassembled WGS sequence"/>
</dbReference>
<keyword evidence="1" id="KW-0175">Coiled coil</keyword>
<organism evidence="2 3">
    <name type="scientific">Siminovitchia fordii</name>
    <dbReference type="NCBI Taxonomy" id="254759"/>
    <lineage>
        <taxon>Bacteria</taxon>
        <taxon>Bacillati</taxon>
        <taxon>Bacillota</taxon>
        <taxon>Bacilli</taxon>
        <taxon>Bacillales</taxon>
        <taxon>Bacillaceae</taxon>
        <taxon>Siminovitchia</taxon>
    </lineage>
</organism>
<dbReference type="Pfam" id="PF22752">
    <property type="entry name" value="DUF488-N3i"/>
    <property type="match status" value="1"/>
</dbReference>